<sequence>MHFKEVTPHQQSLT</sequence>
<protein>
    <submittedName>
        <fullName evidence="1">Uncharacterized protein</fullName>
    </submittedName>
</protein>
<dbReference type="EMBL" id="GGEC01011358">
    <property type="protein sequence ID" value="MBW91841.1"/>
    <property type="molecule type" value="Transcribed_RNA"/>
</dbReference>
<accession>A0A2P2JED5</accession>
<reference evidence="1" key="1">
    <citation type="submission" date="2018-02" db="EMBL/GenBank/DDBJ databases">
        <title>Rhizophora mucronata_Transcriptome.</title>
        <authorList>
            <person name="Meera S.P."/>
            <person name="Sreeshan A."/>
            <person name="Augustine A."/>
        </authorList>
    </citation>
    <scope>NUCLEOTIDE SEQUENCE</scope>
    <source>
        <tissue evidence="1">Leaf</tissue>
    </source>
</reference>
<proteinExistence type="predicted"/>
<organism evidence="1">
    <name type="scientific">Rhizophora mucronata</name>
    <name type="common">Asiatic mangrove</name>
    <dbReference type="NCBI Taxonomy" id="61149"/>
    <lineage>
        <taxon>Eukaryota</taxon>
        <taxon>Viridiplantae</taxon>
        <taxon>Streptophyta</taxon>
        <taxon>Embryophyta</taxon>
        <taxon>Tracheophyta</taxon>
        <taxon>Spermatophyta</taxon>
        <taxon>Magnoliopsida</taxon>
        <taxon>eudicotyledons</taxon>
        <taxon>Gunneridae</taxon>
        <taxon>Pentapetalae</taxon>
        <taxon>rosids</taxon>
        <taxon>fabids</taxon>
        <taxon>Malpighiales</taxon>
        <taxon>Rhizophoraceae</taxon>
        <taxon>Rhizophora</taxon>
    </lineage>
</organism>
<evidence type="ECO:0000313" key="1">
    <source>
        <dbReference type="EMBL" id="MBW91841.1"/>
    </source>
</evidence>
<name>A0A2P2JED5_RHIMU</name>